<comment type="caution">
    <text evidence="1">The sequence shown here is derived from an EMBL/GenBank/DDBJ whole genome shotgun (WGS) entry which is preliminary data.</text>
</comment>
<dbReference type="RefSeq" id="WP_200966587.1">
    <property type="nucleotide sequence ID" value="NZ_BMAQ01000015.1"/>
</dbReference>
<evidence type="ECO:0000313" key="1">
    <source>
        <dbReference type="EMBL" id="GFR38335.1"/>
    </source>
</evidence>
<name>A0A916QCQ3_9BACL</name>
<gene>
    <name evidence="1" type="ORF">PRECH8_16310</name>
</gene>
<accession>A0A916QCQ3</accession>
<evidence type="ECO:0000313" key="2">
    <source>
        <dbReference type="Proteomes" id="UP000654993"/>
    </source>
</evidence>
<reference evidence="1" key="2">
    <citation type="journal article" date="2021" name="Data Brief">
        <title>Draft genome sequence data of the facultative, thermophilic, xylanolytic bacterium Paenibacillus sp. strain DA-C8.</title>
        <authorList>
            <person name="Chhe C."/>
            <person name="Uke A."/>
            <person name="Baramee S."/>
            <person name="Ungkulpasvich U."/>
            <person name="Tachaapaikoon C."/>
            <person name="Pason P."/>
            <person name="Waeonukul R."/>
            <person name="Ratanakhanokchai K."/>
            <person name="Kosugi A."/>
        </authorList>
    </citation>
    <scope>NUCLEOTIDE SEQUENCE</scope>
    <source>
        <strain evidence="1">DA-C8</strain>
    </source>
</reference>
<protein>
    <submittedName>
        <fullName evidence="1">Uncharacterized protein</fullName>
    </submittedName>
</protein>
<sequence length="91" mass="10500">MTMKLSLEEINYILFLAQVAVDNNKPHMLREIIQCLIYIAKANGEVEVPRVVGEQVHAIIAHIEAELREDSERLREIHHNLDQYGRRSPLG</sequence>
<reference evidence="1" key="1">
    <citation type="submission" date="2020-08" db="EMBL/GenBank/DDBJ databases">
        <authorList>
            <person name="Uke A."/>
            <person name="Chhe C."/>
            <person name="Baramee S."/>
            <person name="Kosugi A."/>
        </authorList>
    </citation>
    <scope>NUCLEOTIDE SEQUENCE</scope>
    <source>
        <strain evidence="1">DA-C8</strain>
    </source>
</reference>
<dbReference type="AlphaFoldDB" id="A0A916QCQ3"/>
<organism evidence="1 2">
    <name type="scientific">Insulibacter thermoxylanivorax</name>
    <dbReference type="NCBI Taxonomy" id="2749268"/>
    <lineage>
        <taxon>Bacteria</taxon>
        <taxon>Bacillati</taxon>
        <taxon>Bacillota</taxon>
        <taxon>Bacilli</taxon>
        <taxon>Bacillales</taxon>
        <taxon>Paenibacillaceae</taxon>
        <taxon>Insulibacter</taxon>
    </lineage>
</organism>
<proteinExistence type="predicted"/>
<keyword evidence="2" id="KW-1185">Reference proteome</keyword>
<dbReference type="EMBL" id="BMAQ01000015">
    <property type="protein sequence ID" value="GFR38335.1"/>
    <property type="molecule type" value="Genomic_DNA"/>
</dbReference>
<dbReference type="Proteomes" id="UP000654993">
    <property type="component" value="Unassembled WGS sequence"/>
</dbReference>